<dbReference type="RefSeq" id="WP_097188455.1">
    <property type="nucleotide sequence ID" value="NZ_OBQK01000007.1"/>
</dbReference>
<dbReference type="InterPro" id="IPR006311">
    <property type="entry name" value="TAT_signal"/>
</dbReference>
<evidence type="ECO:0000256" key="1">
    <source>
        <dbReference type="SAM" id="Phobius"/>
    </source>
</evidence>
<gene>
    <name evidence="2" type="ORF">SAMN05421879_107106</name>
</gene>
<evidence type="ECO:0000313" key="2">
    <source>
        <dbReference type="EMBL" id="SOC56326.1"/>
    </source>
</evidence>
<reference evidence="3" key="1">
    <citation type="submission" date="2017-08" db="EMBL/GenBank/DDBJ databases">
        <authorList>
            <person name="Varghese N."/>
            <person name="Submissions S."/>
        </authorList>
    </citation>
    <scope>NUCLEOTIDE SEQUENCE [LARGE SCALE GENOMIC DNA]</scope>
    <source>
        <strain evidence="3">USBA17B2</strain>
    </source>
</reference>
<feature type="transmembrane region" description="Helical" evidence="1">
    <location>
        <begin position="263"/>
        <end position="283"/>
    </location>
</feature>
<dbReference type="EMBL" id="OBQK01000007">
    <property type="protein sequence ID" value="SOC56326.1"/>
    <property type="molecule type" value="Genomic_DNA"/>
</dbReference>
<accession>A0A285VSW9</accession>
<dbReference type="PROSITE" id="PS51318">
    <property type="entry name" value="TAT"/>
    <property type="match status" value="1"/>
</dbReference>
<keyword evidence="1" id="KW-0472">Membrane</keyword>
<dbReference type="AlphaFoldDB" id="A0A285VSW9"/>
<feature type="transmembrane region" description="Helical" evidence="1">
    <location>
        <begin position="234"/>
        <end position="257"/>
    </location>
</feature>
<feature type="transmembrane region" description="Helical" evidence="1">
    <location>
        <begin position="360"/>
        <end position="388"/>
    </location>
</feature>
<keyword evidence="1" id="KW-0812">Transmembrane</keyword>
<evidence type="ECO:0000313" key="3">
    <source>
        <dbReference type="Proteomes" id="UP000219688"/>
    </source>
</evidence>
<dbReference type="InterPro" id="IPR036249">
    <property type="entry name" value="Thioredoxin-like_sf"/>
</dbReference>
<feature type="transmembrane region" description="Helical" evidence="1">
    <location>
        <begin position="430"/>
        <end position="450"/>
    </location>
</feature>
<sequence length="462" mass="49679">MRGRTDLVRRVLLGALALVLALLTLDLARPPGARAQEEVATEVVVEYYYGEGCPVCAVTGPWLEDLEARTPGMRLVAVEVWEDAAGRARLVDALERYRVRALGVPVILVGERAWVGFREGVHDVQIEAEVQRCTDQGCPDPADVRLPEGTSGAVATGEVCEGTADNPFQCAPEDDTADVLRLPLVGDVHLGERSLLVSTALIAFVDGFNPCSLWVLTVLIALSLNSGSRRRTMIIGLTFITVTAAIYALFIAGLFTVFTVVAFAPWIRVLVALVALLFAAVSIKDYFWFRQGLSFTIADERKPGIYRAMRRVLAQGDNLPAVVGATAVLAAGVSLVEFGCTAGFPLLWTNLLTAQEATAGTFVVLLLLYMLIYQLDELAIFTTAVVTMRASRLQERHGRILKLVGGMLMLALAVVVLVDPDLMSGVGSSLAVFGTALVASGVVLVVHRVLRPRLGVRRGAGR</sequence>
<dbReference type="Proteomes" id="UP000219688">
    <property type="component" value="Unassembled WGS sequence"/>
</dbReference>
<keyword evidence="1" id="KW-1133">Transmembrane helix</keyword>
<proteinExistence type="predicted"/>
<feature type="transmembrane region" description="Helical" evidence="1">
    <location>
        <begin position="400"/>
        <end position="418"/>
    </location>
</feature>
<feature type="transmembrane region" description="Helical" evidence="1">
    <location>
        <begin position="319"/>
        <end position="348"/>
    </location>
</feature>
<name>A0A285VSW9_9MICO</name>
<dbReference type="SUPFAM" id="SSF52833">
    <property type="entry name" value="Thioredoxin-like"/>
    <property type="match status" value="1"/>
</dbReference>
<keyword evidence="3" id="KW-1185">Reference proteome</keyword>
<organism evidence="2 3">
    <name type="scientific">Ornithinimicrobium cerasi</name>
    <dbReference type="NCBI Taxonomy" id="2248773"/>
    <lineage>
        <taxon>Bacteria</taxon>
        <taxon>Bacillati</taxon>
        <taxon>Actinomycetota</taxon>
        <taxon>Actinomycetes</taxon>
        <taxon>Micrococcales</taxon>
        <taxon>Ornithinimicrobiaceae</taxon>
        <taxon>Ornithinimicrobium</taxon>
    </lineage>
</organism>
<feature type="transmembrane region" description="Helical" evidence="1">
    <location>
        <begin position="200"/>
        <end position="222"/>
    </location>
</feature>
<protein>
    <submittedName>
        <fullName evidence="2">Cytochrome c biogenesis protein CcdA</fullName>
    </submittedName>
</protein>